<evidence type="ECO:0000259" key="12">
    <source>
        <dbReference type="PROSITE" id="PS51194"/>
    </source>
</evidence>
<evidence type="ECO:0000256" key="6">
    <source>
        <dbReference type="ARBA" id="ARBA00023242"/>
    </source>
</evidence>
<dbReference type="Proteomes" id="UP001159405">
    <property type="component" value="Unassembled WGS sequence"/>
</dbReference>
<dbReference type="SMART" id="SM00490">
    <property type="entry name" value="HELICc"/>
    <property type="match status" value="1"/>
</dbReference>
<dbReference type="EMBL" id="CALNXK010000070">
    <property type="protein sequence ID" value="CAH3143289.1"/>
    <property type="molecule type" value="Genomic_DNA"/>
</dbReference>
<evidence type="ECO:0000256" key="5">
    <source>
        <dbReference type="ARBA" id="ARBA00023235"/>
    </source>
</evidence>
<evidence type="ECO:0000259" key="11">
    <source>
        <dbReference type="PROSITE" id="PS51192"/>
    </source>
</evidence>
<dbReference type="InterPro" id="IPR001650">
    <property type="entry name" value="Helicase_C-like"/>
</dbReference>
<keyword evidence="4" id="KW-0238">DNA-binding</keyword>
<dbReference type="Pfam" id="PF00271">
    <property type="entry name" value="Helicase_C"/>
    <property type="match status" value="1"/>
</dbReference>
<name>A0ABN8PH92_9CNID</name>
<dbReference type="PANTHER" id="PTHR13710">
    <property type="entry name" value="DNA HELICASE RECQ FAMILY MEMBER"/>
    <property type="match status" value="1"/>
</dbReference>
<feature type="region of interest" description="Disordered" evidence="10">
    <location>
        <begin position="476"/>
        <end position="500"/>
    </location>
</feature>
<reference evidence="13 14" key="1">
    <citation type="submission" date="2022-05" db="EMBL/GenBank/DDBJ databases">
        <authorList>
            <consortium name="Genoscope - CEA"/>
            <person name="William W."/>
        </authorList>
    </citation>
    <scope>NUCLEOTIDE SEQUENCE [LARGE SCALE GENOMIC DNA]</scope>
</reference>
<dbReference type="InterPro" id="IPR011545">
    <property type="entry name" value="DEAD/DEAH_box_helicase_dom"/>
</dbReference>
<comment type="catalytic activity">
    <reaction evidence="7">
        <text>Couples ATP hydrolysis with the unwinding of duplex DNA by translocating in the 3'-5' direction.</text>
        <dbReference type="EC" id="5.6.2.4"/>
    </reaction>
</comment>
<accession>A0ABN8PH92</accession>
<evidence type="ECO:0000256" key="2">
    <source>
        <dbReference type="ARBA" id="ARBA00022741"/>
    </source>
</evidence>
<comment type="similarity">
    <text evidence="1">Belongs to the helicase family. RecQ subfamily.</text>
</comment>
<proteinExistence type="inferred from homology"/>
<evidence type="ECO:0000256" key="3">
    <source>
        <dbReference type="ARBA" id="ARBA00022840"/>
    </source>
</evidence>
<keyword evidence="2" id="KW-0547">Nucleotide-binding</keyword>
<evidence type="ECO:0000256" key="8">
    <source>
        <dbReference type="ARBA" id="ARBA00034808"/>
    </source>
</evidence>
<dbReference type="InterPro" id="IPR027417">
    <property type="entry name" value="P-loop_NTPase"/>
</dbReference>
<dbReference type="SMART" id="SM00487">
    <property type="entry name" value="DEXDc"/>
    <property type="match status" value="1"/>
</dbReference>
<feature type="domain" description="Helicase ATP-binding" evidence="11">
    <location>
        <begin position="34"/>
        <end position="247"/>
    </location>
</feature>
<dbReference type="SUPFAM" id="SSF52540">
    <property type="entry name" value="P-loop containing nucleoside triphosphate hydrolases"/>
    <property type="match status" value="1"/>
</dbReference>
<feature type="domain" description="Helicase C-terminal" evidence="12">
    <location>
        <begin position="252"/>
        <end position="446"/>
    </location>
</feature>
<keyword evidence="14" id="KW-1185">Reference proteome</keyword>
<gene>
    <name evidence="13" type="ORF">PLOB_00043313</name>
</gene>
<dbReference type="PANTHER" id="PTHR13710:SF153">
    <property type="entry name" value="RECQ-LIKE DNA HELICASE BLM"/>
    <property type="match status" value="1"/>
</dbReference>
<sequence>MKLTLNSFFQAVRYALDVTSYDSVFLKVKQFKILEACMLRQHVIGVLPTGYGKSVIFHLLPYMWDYMCNDKRETSIVIVISPLNALIEDQVNSLKERGIKAGVLRTSRAEKINAANSQNDDSGSEDENEVSVVSEKKPNYCISEPELFKCVQEGEFKLLFTHPEAFISCKDGRKVLQSDLYQNRVAFCVIHEAHLIKEWGSEFRPDFGKLAQLGSLFPTAPILALTGTAPKELVKYLKVNLQLRNPMVLVGNLDRSNIFICKEKRRPSSFGVDSYNDILVPIAEELRIKLINYPLTIIYLPLKWCGYAFKLFLTVLGEQSFYPISVDKKPENCLFAQYHAPQTDLMKDEILKQLTATEVCKIRVVFATVAIGIGVNIPKVRHVIHLDVPRTVESYYQEIGRAGRDNQPARATLYYNGSDIASNKPGMTDEMRTYCKLTNSCLRDYVLTYLGSTRSSRQPIPGQLCCSNCSNSEQQHPKEAHVTHLKKSPEQDQDAVRRVSEEERKEIRKHLLKYRLHLGANRRRFGDIDSCTGFTVKLIDNVVSKCEFLSSTEEIFSSFQIWERSHAEVVLQVIKSVCDES</sequence>
<protein>
    <recommendedName>
        <fullName evidence="8">DNA 3'-5' helicase</fullName>
        <ecNumber evidence="8">5.6.2.4</ecNumber>
    </recommendedName>
    <alternativeName>
        <fullName evidence="9">DNA 3'-5' helicase BLM</fullName>
    </alternativeName>
</protein>
<evidence type="ECO:0000313" key="13">
    <source>
        <dbReference type="EMBL" id="CAH3143289.1"/>
    </source>
</evidence>
<dbReference type="Pfam" id="PF00270">
    <property type="entry name" value="DEAD"/>
    <property type="match status" value="1"/>
</dbReference>
<evidence type="ECO:0000256" key="9">
    <source>
        <dbReference type="ARBA" id="ARBA00044542"/>
    </source>
</evidence>
<dbReference type="InterPro" id="IPR014001">
    <property type="entry name" value="Helicase_ATP-bd"/>
</dbReference>
<dbReference type="PROSITE" id="PS51192">
    <property type="entry name" value="HELICASE_ATP_BIND_1"/>
    <property type="match status" value="1"/>
</dbReference>
<keyword evidence="3" id="KW-0067">ATP-binding</keyword>
<evidence type="ECO:0000313" key="14">
    <source>
        <dbReference type="Proteomes" id="UP001159405"/>
    </source>
</evidence>
<evidence type="ECO:0000256" key="10">
    <source>
        <dbReference type="SAM" id="MobiDB-lite"/>
    </source>
</evidence>
<dbReference type="PROSITE" id="PS51194">
    <property type="entry name" value="HELICASE_CTER"/>
    <property type="match status" value="1"/>
</dbReference>
<keyword evidence="5" id="KW-0413">Isomerase</keyword>
<organism evidence="13 14">
    <name type="scientific">Porites lobata</name>
    <dbReference type="NCBI Taxonomy" id="104759"/>
    <lineage>
        <taxon>Eukaryota</taxon>
        <taxon>Metazoa</taxon>
        <taxon>Cnidaria</taxon>
        <taxon>Anthozoa</taxon>
        <taxon>Hexacorallia</taxon>
        <taxon>Scleractinia</taxon>
        <taxon>Fungiina</taxon>
        <taxon>Poritidae</taxon>
        <taxon>Porites</taxon>
    </lineage>
</organism>
<evidence type="ECO:0000256" key="7">
    <source>
        <dbReference type="ARBA" id="ARBA00034617"/>
    </source>
</evidence>
<comment type="caution">
    <text evidence="13">The sequence shown here is derived from an EMBL/GenBank/DDBJ whole genome shotgun (WGS) entry which is preliminary data.</text>
</comment>
<dbReference type="EC" id="5.6.2.4" evidence="8"/>
<dbReference type="Gene3D" id="3.40.50.300">
    <property type="entry name" value="P-loop containing nucleotide triphosphate hydrolases"/>
    <property type="match status" value="2"/>
</dbReference>
<evidence type="ECO:0000256" key="4">
    <source>
        <dbReference type="ARBA" id="ARBA00023125"/>
    </source>
</evidence>
<evidence type="ECO:0000256" key="1">
    <source>
        <dbReference type="ARBA" id="ARBA00005446"/>
    </source>
</evidence>
<keyword evidence="6" id="KW-0539">Nucleus</keyword>